<evidence type="ECO:0000256" key="1">
    <source>
        <dbReference type="SAM" id="MobiDB-lite"/>
    </source>
</evidence>
<evidence type="ECO:0000313" key="3">
    <source>
        <dbReference type="Proteomes" id="UP000324222"/>
    </source>
</evidence>
<feature type="region of interest" description="Disordered" evidence="1">
    <location>
        <begin position="1"/>
        <end position="63"/>
    </location>
</feature>
<dbReference type="EMBL" id="VSRR010001224">
    <property type="protein sequence ID" value="MPC23569.1"/>
    <property type="molecule type" value="Genomic_DNA"/>
</dbReference>
<organism evidence="2 3">
    <name type="scientific">Portunus trituberculatus</name>
    <name type="common">Swimming crab</name>
    <name type="synonym">Neptunus trituberculatus</name>
    <dbReference type="NCBI Taxonomy" id="210409"/>
    <lineage>
        <taxon>Eukaryota</taxon>
        <taxon>Metazoa</taxon>
        <taxon>Ecdysozoa</taxon>
        <taxon>Arthropoda</taxon>
        <taxon>Crustacea</taxon>
        <taxon>Multicrustacea</taxon>
        <taxon>Malacostraca</taxon>
        <taxon>Eumalacostraca</taxon>
        <taxon>Eucarida</taxon>
        <taxon>Decapoda</taxon>
        <taxon>Pleocyemata</taxon>
        <taxon>Brachyura</taxon>
        <taxon>Eubrachyura</taxon>
        <taxon>Portunoidea</taxon>
        <taxon>Portunidae</taxon>
        <taxon>Portuninae</taxon>
        <taxon>Portunus</taxon>
    </lineage>
</organism>
<dbReference type="AlphaFoldDB" id="A0A5B7DR73"/>
<evidence type="ECO:0000313" key="2">
    <source>
        <dbReference type="EMBL" id="MPC23569.1"/>
    </source>
</evidence>
<proteinExistence type="predicted"/>
<accession>A0A5B7DR73</accession>
<dbReference type="Proteomes" id="UP000324222">
    <property type="component" value="Unassembled WGS sequence"/>
</dbReference>
<name>A0A5B7DR73_PORTR</name>
<sequence>MHASMPDTITSVMRSAQRDGSDMDTVIIPGKISIISPQVPPTGRGKAPEAPPPWGDPEEELEK</sequence>
<comment type="caution">
    <text evidence="2">The sequence shown here is derived from an EMBL/GenBank/DDBJ whole genome shotgun (WGS) entry which is preliminary data.</text>
</comment>
<keyword evidence="3" id="KW-1185">Reference proteome</keyword>
<protein>
    <submittedName>
        <fullName evidence="2">Uncharacterized protein</fullName>
    </submittedName>
</protein>
<reference evidence="2 3" key="1">
    <citation type="submission" date="2019-05" db="EMBL/GenBank/DDBJ databases">
        <title>Another draft genome of Portunus trituberculatus and its Hox gene families provides insights of decapod evolution.</title>
        <authorList>
            <person name="Jeong J.-H."/>
            <person name="Song I."/>
            <person name="Kim S."/>
            <person name="Choi T."/>
            <person name="Kim D."/>
            <person name="Ryu S."/>
            <person name="Kim W."/>
        </authorList>
    </citation>
    <scope>NUCLEOTIDE SEQUENCE [LARGE SCALE GENOMIC DNA]</scope>
    <source>
        <tissue evidence="2">Muscle</tissue>
    </source>
</reference>
<gene>
    <name evidence="2" type="ORF">E2C01_016626</name>
</gene>